<dbReference type="Gene3D" id="3.90.810.10">
    <property type="entry name" value="CRIB domain"/>
    <property type="match status" value="1"/>
</dbReference>
<dbReference type="SMART" id="SM00461">
    <property type="entry name" value="WH1"/>
    <property type="match status" value="1"/>
</dbReference>
<dbReference type="CDD" id="cd00132">
    <property type="entry name" value="CRIB"/>
    <property type="match status" value="1"/>
</dbReference>
<evidence type="ECO:0000256" key="3">
    <source>
        <dbReference type="ARBA" id="ARBA00022553"/>
    </source>
</evidence>
<organism evidence="6 7">
    <name type="scientific">Eschrichtius robustus</name>
    <name type="common">California gray whale</name>
    <name type="synonym">Eschrichtius gibbosus</name>
    <dbReference type="NCBI Taxonomy" id="9764"/>
    <lineage>
        <taxon>Eukaryota</taxon>
        <taxon>Metazoa</taxon>
        <taxon>Chordata</taxon>
        <taxon>Craniata</taxon>
        <taxon>Vertebrata</taxon>
        <taxon>Euteleostomi</taxon>
        <taxon>Mammalia</taxon>
        <taxon>Eutheria</taxon>
        <taxon>Laurasiatheria</taxon>
        <taxon>Artiodactyla</taxon>
        <taxon>Whippomorpha</taxon>
        <taxon>Cetacea</taxon>
        <taxon>Mysticeti</taxon>
        <taxon>Eschrichtiidae</taxon>
        <taxon>Eschrichtius</taxon>
    </lineage>
</organism>
<sequence>MQGTQVRALVRKDPTCRGAAKPTMSSAVVQLYAADRNCMWSKKCSGVACLVKDNPQRSYFLRIFDIKVSFILLPLKLPVKLPLILPMKKKQKNFEKQLQTCWVGDKGNLVNFFKKNSFKQELAMAHGADLACHLFLEKTRPPKRHIGHVGWDPNTGFDLNNLDPELKNLFDLCGISEAQLKDRETSKVIYDFIEKTGGVEAVKNELRRQGPPQWSGMYGGCYLAQCTKLCMYLFSKTLELIYPASKSNIQ</sequence>
<dbReference type="Gene3D" id="2.30.29.30">
    <property type="entry name" value="Pleckstrin-homology domain (PH domain)/Phosphotyrosine-binding domain (PTB)"/>
    <property type="match status" value="1"/>
</dbReference>
<dbReference type="SUPFAM" id="SSF50729">
    <property type="entry name" value="PH domain-like"/>
    <property type="match status" value="1"/>
</dbReference>
<comment type="subcellular location">
    <subcellularLocation>
        <location evidence="1">Cytoplasm</location>
        <location evidence="1">Cytoskeleton</location>
    </subcellularLocation>
</comment>
<dbReference type="SUPFAM" id="SSF47912">
    <property type="entry name" value="Wiscott-Aldrich syndrome protein, WASP, C-terminal domain"/>
    <property type="match status" value="1"/>
</dbReference>
<dbReference type="FunFam" id="3.90.810.10:FF:000003">
    <property type="entry name" value="Neural Wiskott-Aldrich syndrome protein-like"/>
    <property type="match status" value="1"/>
</dbReference>
<evidence type="ECO:0000313" key="6">
    <source>
        <dbReference type="EMBL" id="KAJ8783044.1"/>
    </source>
</evidence>
<dbReference type="GO" id="GO:0007015">
    <property type="term" value="P:actin filament organization"/>
    <property type="evidence" value="ECO:0007669"/>
    <property type="project" value="InterPro"/>
</dbReference>
<comment type="caution">
    <text evidence="6">The sequence shown here is derived from an EMBL/GenBank/DDBJ whole genome shotgun (WGS) entry which is preliminary data.</text>
</comment>
<dbReference type="InterPro" id="IPR011026">
    <property type="entry name" value="WAS_C"/>
</dbReference>
<dbReference type="EMBL" id="JAIQCJ010002089">
    <property type="protein sequence ID" value="KAJ8783044.1"/>
    <property type="molecule type" value="Genomic_DNA"/>
</dbReference>
<dbReference type="InterPro" id="IPR000095">
    <property type="entry name" value="CRIB_dom"/>
</dbReference>
<keyword evidence="4" id="KW-0206">Cytoskeleton</keyword>
<accession>A0AB34GU70</accession>
<dbReference type="InterPro" id="IPR000697">
    <property type="entry name" value="WH1/EVH1_dom"/>
</dbReference>
<keyword evidence="3" id="KW-0597">Phosphoprotein</keyword>
<protein>
    <recommendedName>
        <fullName evidence="5">WH1 domain-containing protein</fullName>
    </recommendedName>
</protein>
<dbReference type="Pfam" id="PF00568">
    <property type="entry name" value="WH1"/>
    <property type="match status" value="1"/>
</dbReference>
<keyword evidence="2" id="KW-0963">Cytoplasm</keyword>
<dbReference type="Proteomes" id="UP001159641">
    <property type="component" value="Unassembled WGS sequence"/>
</dbReference>
<evidence type="ECO:0000256" key="1">
    <source>
        <dbReference type="ARBA" id="ARBA00004245"/>
    </source>
</evidence>
<dbReference type="GO" id="GO:0005856">
    <property type="term" value="C:cytoskeleton"/>
    <property type="evidence" value="ECO:0007669"/>
    <property type="project" value="UniProtKB-SubCell"/>
</dbReference>
<dbReference type="InterPro" id="IPR036936">
    <property type="entry name" value="CRIB_dom_sf"/>
</dbReference>
<gene>
    <name evidence="6" type="ORF">J1605_009652</name>
</gene>
<feature type="domain" description="WH1" evidence="5">
    <location>
        <begin position="17"/>
        <end position="120"/>
    </location>
</feature>
<evidence type="ECO:0000313" key="7">
    <source>
        <dbReference type="Proteomes" id="UP001159641"/>
    </source>
</evidence>
<keyword evidence="7" id="KW-1185">Reference proteome</keyword>
<reference evidence="6 7" key="1">
    <citation type="submission" date="2022-11" db="EMBL/GenBank/DDBJ databases">
        <title>Whole genome sequence of Eschrichtius robustus ER-17-0199.</title>
        <authorList>
            <person name="Bruniche-Olsen A."/>
            <person name="Black A.N."/>
            <person name="Fields C.J."/>
            <person name="Walden K."/>
            <person name="Dewoody J.A."/>
        </authorList>
    </citation>
    <scope>NUCLEOTIDE SEQUENCE [LARGE SCALE GENOMIC DNA]</scope>
    <source>
        <strain evidence="6">ER-17-0199</strain>
        <tissue evidence="6">Blubber</tissue>
    </source>
</reference>
<evidence type="ECO:0000256" key="4">
    <source>
        <dbReference type="ARBA" id="ARBA00023212"/>
    </source>
</evidence>
<proteinExistence type="predicted"/>
<dbReference type="Pfam" id="PF00786">
    <property type="entry name" value="PBD"/>
    <property type="match status" value="1"/>
</dbReference>
<dbReference type="AlphaFoldDB" id="A0AB34GU70"/>
<evidence type="ECO:0000256" key="2">
    <source>
        <dbReference type="ARBA" id="ARBA00022490"/>
    </source>
</evidence>
<dbReference type="InterPro" id="IPR011993">
    <property type="entry name" value="PH-like_dom_sf"/>
</dbReference>
<evidence type="ECO:0000259" key="5">
    <source>
        <dbReference type="SMART" id="SM00461"/>
    </source>
</evidence>
<name>A0AB34GU70_ESCRO</name>